<evidence type="ECO:0000259" key="1">
    <source>
        <dbReference type="Pfam" id="PF03114"/>
    </source>
</evidence>
<dbReference type="Pfam" id="PF03114">
    <property type="entry name" value="BAR"/>
    <property type="match status" value="1"/>
</dbReference>
<dbReference type="InterPro" id="IPR027267">
    <property type="entry name" value="AH/BAR_dom_sf"/>
</dbReference>
<proteinExistence type="predicted"/>
<dbReference type="Gene3D" id="1.20.1270.60">
    <property type="entry name" value="Arfaptin homology (AH) domain/BAR domain"/>
    <property type="match status" value="1"/>
</dbReference>
<keyword evidence="2" id="KW-1185">Reference proteome</keyword>
<evidence type="ECO:0000313" key="3">
    <source>
        <dbReference type="WBParaSite" id="Pan_g16581.t1"/>
    </source>
</evidence>
<accession>A0A7E4V4U2</accession>
<dbReference type="WBParaSite" id="Pan_g16581.t1">
    <property type="protein sequence ID" value="Pan_g16581.t1"/>
    <property type="gene ID" value="Pan_g16581"/>
</dbReference>
<evidence type="ECO:0000313" key="2">
    <source>
        <dbReference type="Proteomes" id="UP000492821"/>
    </source>
</evidence>
<dbReference type="SUPFAM" id="SSF103657">
    <property type="entry name" value="BAR/IMD domain-like"/>
    <property type="match status" value="1"/>
</dbReference>
<dbReference type="InterPro" id="IPR004148">
    <property type="entry name" value="BAR_dom"/>
</dbReference>
<dbReference type="Proteomes" id="UP000492821">
    <property type="component" value="Unassembled WGS sequence"/>
</dbReference>
<organism evidence="2 3">
    <name type="scientific">Panagrellus redivivus</name>
    <name type="common">Microworm</name>
    <dbReference type="NCBI Taxonomy" id="6233"/>
    <lineage>
        <taxon>Eukaryota</taxon>
        <taxon>Metazoa</taxon>
        <taxon>Ecdysozoa</taxon>
        <taxon>Nematoda</taxon>
        <taxon>Chromadorea</taxon>
        <taxon>Rhabditida</taxon>
        <taxon>Tylenchina</taxon>
        <taxon>Panagrolaimomorpha</taxon>
        <taxon>Panagrolaimoidea</taxon>
        <taxon>Panagrolaimidae</taxon>
        <taxon>Panagrellus</taxon>
    </lineage>
</organism>
<dbReference type="AlphaFoldDB" id="A0A7E4V4U2"/>
<feature type="domain" description="BAR" evidence="1">
    <location>
        <begin position="6"/>
        <end position="104"/>
    </location>
</feature>
<reference evidence="2" key="1">
    <citation type="journal article" date="2013" name="Genetics">
        <title>The draft genome and transcriptome of Panagrellus redivivus are shaped by the harsh demands of a free-living lifestyle.</title>
        <authorList>
            <person name="Srinivasan J."/>
            <person name="Dillman A.R."/>
            <person name="Macchietto M.G."/>
            <person name="Heikkinen L."/>
            <person name="Lakso M."/>
            <person name="Fracchia K.M."/>
            <person name="Antoshechkin I."/>
            <person name="Mortazavi A."/>
            <person name="Wong G."/>
            <person name="Sternberg P.W."/>
        </authorList>
    </citation>
    <scope>NUCLEOTIDE SEQUENCE [LARGE SCALE GENOMIC DNA]</scope>
    <source>
        <strain evidence="2">MT8872</strain>
    </source>
</reference>
<reference evidence="3" key="2">
    <citation type="submission" date="2020-10" db="UniProtKB">
        <authorList>
            <consortium name="WormBaseParasite"/>
        </authorList>
    </citation>
    <scope>IDENTIFICATION</scope>
</reference>
<dbReference type="GO" id="GO:0005737">
    <property type="term" value="C:cytoplasm"/>
    <property type="evidence" value="ECO:0007669"/>
    <property type="project" value="InterPro"/>
</dbReference>
<name>A0A7E4V4U2_PANRE</name>
<sequence>MSFSGLRKQFNKANQYLSETIGATEPTKLDDEYNEMERKVDVTYELISALVASTNAWQRWTEIVLPESMYKYGTTLGDDSNLGKALKDCSEAYRQMADIKYQLCD</sequence>
<protein>
    <submittedName>
        <fullName evidence="3">BAR domain-containing protein</fullName>
    </submittedName>
</protein>